<dbReference type="PANTHER" id="PTHR42878:SF15">
    <property type="entry name" value="BACTERIOPHYTOCHROME"/>
    <property type="match status" value="1"/>
</dbReference>
<dbReference type="InterPro" id="IPR016132">
    <property type="entry name" value="Phyto_chromo_attachment"/>
</dbReference>
<dbReference type="InterPro" id="IPR036890">
    <property type="entry name" value="HATPase_C_sf"/>
</dbReference>
<dbReference type="GO" id="GO:0030295">
    <property type="term" value="F:protein kinase activator activity"/>
    <property type="evidence" value="ECO:0007669"/>
    <property type="project" value="TreeGrafter"/>
</dbReference>
<dbReference type="PROSITE" id="PS50109">
    <property type="entry name" value="HIS_KIN"/>
    <property type="match status" value="1"/>
</dbReference>
<dbReference type="SMART" id="SM00387">
    <property type="entry name" value="HATPase_c"/>
    <property type="match status" value="1"/>
</dbReference>
<dbReference type="InterPro" id="IPR003594">
    <property type="entry name" value="HATPase_dom"/>
</dbReference>
<dbReference type="RefSeq" id="WP_142930130.1">
    <property type="nucleotide sequence ID" value="NZ_ML660117.1"/>
</dbReference>
<keyword evidence="11" id="KW-0175">Coiled coil</keyword>
<dbReference type="Gene3D" id="1.10.287.130">
    <property type="match status" value="1"/>
</dbReference>
<evidence type="ECO:0000256" key="4">
    <source>
        <dbReference type="ARBA" id="ARBA00022543"/>
    </source>
</evidence>
<dbReference type="SMART" id="SM00065">
    <property type="entry name" value="GAF"/>
    <property type="match status" value="1"/>
</dbReference>
<dbReference type="InterPro" id="IPR005467">
    <property type="entry name" value="His_kinase_dom"/>
</dbReference>
<dbReference type="Pfam" id="PF00360">
    <property type="entry name" value="PHY"/>
    <property type="match status" value="1"/>
</dbReference>
<dbReference type="InterPro" id="IPR036097">
    <property type="entry name" value="HisK_dim/P_sf"/>
</dbReference>
<dbReference type="InterPro" id="IPR050351">
    <property type="entry name" value="BphY/WalK/GraS-like"/>
</dbReference>
<sequence>MPTDSDSIQAQAGVTLDNCAEEPIHIPGLIQPHGYLLALTPEQLTVRHASRNAAVLFGMEFDQLLGKSLAELFDDELFKTLSHHATNHTLHKINPTQVVLGEGEHKKYFDVIVSDSQQYIIMDMEASDPHIGVFFEAQYHRTQNFLNTVINLQSINEIFDYVAEEVREITGFDRVMVYQFDKDYNGEVIAEAKKAELNSFLKQHFPESDIPAQARALYLKNRLRLLVDTDAEPVPLHPNDEDVDLGSSTLRSVSPIHRQYLRNMGVCASMSISITVGNRLWGLIACHHYGPHLVPFRVRENAAYLGLTLSHLVAVRSREQRSLLEARAQTMLASVTECLSQEQHFLEGLRKAADKTIALFNASGMAWRLNGEIDTFGDTPAQSDIEKVFTWFHSRIEISDTIFHSDQLSAEDPVFDTLSEYASGVLILPISVKEQHYIIWFRRELIQTKNWGGKPEKVIEFVDDGSHRLMPRSSFKLWQEQVRNKSLPWSDVETISALKLRNIVINYVLLHSEKLKEINQTLEQKVRERTTELEEQMAVRKKAQRALKRALSEAEASNQQLEQFAYVASHDLQEPLRKIQSFGSRIQTLVESYDDPTLKNYLDRMIAAANRMQLLIKDLLSFSRINRATKSLETFELASLVNEVVSDLNVLVQEKRAEISVRDLSAIRADRSQVYRLLQNLIQNSLKFSREGVTPKVEISIAEETGRYRIYKIVDNGIGFEQQYSDQIFELFQRLHGRREYEGTGLGLAICKKIMARHGGAIWAESLPGEGTTVFLKFKL</sequence>
<dbReference type="EMBL" id="VHSG01000042">
    <property type="protein sequence ID" value="TQV66305.1"/>
    <property type="molecule type" value="Genomic_DNA"/>
</dbReference>
<evidence type="ECO:0000256" key="3">
    <source>
        <dbReference type="ARBA" id="ARBA00012438"/>
    </source>
</evidence>
<dbReference type="InterPro" id="IPR013515">
    <property type="entry name" value="Phytochrome_cen-reg"/>
</dbReference>
<dbReference type="Pfam" id="PF01590">
    <property type="entry name" value="GAF"/>
    <property type="match status" value="1"/>
</dbReference>
<feature type="domain" description="Histidine kinase" evidence="13">
    <location>
        <begin position="567"/>
        <end position="780"/>
    </location>
</feature>
<dbReference type="Gene3D" id="3.30.565.10">
    <property type="entry name" value="Histidine kinase-like ATPase, C-terminal domain"/>
    <property type="match status" value="1"/>
</dbReference>
<comment type="caution">
    <text evidence="14">The sequence shown here is derived from an EMBL/GenBank/DDBJ whole genome shotgun (WGS) entry which is preliminary data.</text>
</comment>
<dbReference type="SMART" id="SM00388">
    <property type="entry name" value="HisKA"/>
    <property type="match status" value="1"/>
</dbReference>
<dbReference type="PANTHER" id="PTHR42878">
    <property type="entry name" value="TWO-COMPONENT HISTIDINE KINASE"/>
    <property type="match status" value="1"/>
</dbReference>
<dbReference type="AlphaFoldDB" id="A0A545SMW6"/>
<dbReference type="InterPro" id="IPR035965">
    <property type="entry name" value="PAS-like_dom_sf"/>
</dbReference>
<dbReference type="GO" id="GO:0007234">
    <property type="term" value="P:osmosensory signaling via phosphorelay pathway"/>
    <property type="evidence" value="ECO:0007669"/>
    <property type="project" value="TreeGrafter"/>
</dbReference>
<dbReference type="GO" id="GO:0006355">
    <property type="term" value="P:regulation of DNA-templated transcription"/>
    <property type="evidence" value="ECO:0007669"/>
    <property type="project" value="InterPro"/>
</dbReference>
<dbReference type="SUPFAM" id="SSF55785">
    <property type="entry name" value="PYP-like sensor domain (PAS domain)"/>
    <property type="match status" value="1"/>
</dbReference>
<dbReference type="PRINTS" id="PR01033">
    <property type="entry name" value="PHYTOCHROME"/>
</dbReference>
<reference evidence="14 15" key="1">
    <citation type="submission" date="2019-06" db="EMBL/GenBank/DDBJ databases">
        <title>Whole genome sequence for Cellvibrionaceae sp. R142.</title>
        <authorList>
            <person name="Wang G."/>
        </authorList>
    </citation>
    <scope>NUCLEOTIDE SEQUENCE [LARGE SCALE GENOMIC DNA]</scope>
    <source>
        <strain evidence="14 15">R142</strain>
    </source>
</reference>
<proteinExistence type="inferred from homology"/>
<protein>
    <recommendedName>
        <fullName evidence="3">histidine kinase</fullName>
        <ecNumber evidence="3">2.7.13.3</ecNumber>
    </recommendedName>
</protein>
<evidence type="ECO:0000313" key="15">
    <source>
        <dbReference type="Proteomes" id="UP000319732"/>
    </source>
</evidence>
<dbReference type="OrthoDB" id="9808408at2"/>
<dbReference type="Gene3D" id="3.30.450.40">
    <property type="match status" value="1"/>
</dbReference>
<dbReference type="InterPro" id="IPR029016">
    <property type="entry name" value="GAF-like_dom_sf"/>
</dbReference>
<dbReference type="InterPro" id="IPR001294">
    <property type="entry name" value="Phytochrome"/>
</dbReference>
<evidence type="ECO:0000256" key="8">
    <source>
        <dbReference type="ARBA" id="ARBA00022777"/>
    </source>
</evidence>
<dbReference type="CDD" id="cd00082">
    <property type="entry name" value="HisKA"/>
    <property type="match status" value="1"/>
</dbReference>
<dbReference type="Pfam" id="PF00512">
    <property type="entry name" value="HisKA"/>
    <property type="match status" value="1"/>
</dbReference>
<comment type="catalytic activity">
    <reaction evidence="1">
        <text>ATP + protein L-histidine = ADP + protein N-phospho-L-histidine.</text>
        <dbReference type="EC" id="2.7.13.3"/>
    </reaction>
</comment>
<evidence type="ECO:0000256" key="1">
    <source>
        <dbReference type="ARBA" id="ARBA00000085"/>
    </source>
</evidence>
<dbReference type="Gene3D" id="3.30.450.20">
    <property type="entry name" value="PAS domain"/>
    <property type="match status" value="1"/>
</dbReference>
<dbReference type="PROSITE" id="PS50046">
    <property type="entry name" value="PHYTOCHROME_2"/>
    <property type="match status" value="1"/>
</dbReference>
<keyword evidence="6" id="KW-0716">Sensory transduction</keyword>
<keyword evidence="10" id="KW-0675">Receptor</keyword>
<keyword evidence="7" id="KW-0808">Transferase</keyword>
<organism evidence="14 15">
    <name type="scientific">Exilibacterium tricleocarpae</name>
    <dbReference type="NCBI Taxonomy" id="2591008"/>
    <lineage>
        <taxon>Bacteria</taxon>
        <taxon>Pseudomonadati</taxon>
        <taxon>Pseudomonadota</taxon>
        <taxon>Gammaproteobacteria</taxon>
        <taxon>Cellvibrionales</taxon>
        <taxon>Cellvibrionaceae</taxon>
        <taxon>Exilibacterium</taxon>
    </lineage>
</organism>
<keyword evidence="9" id="KW-0157">Chromophore</keyword>
<name>A0A545SMW6_9GAMM</name>
<gene>
    <name evidence="14" type="ORF">FKG94_27315</name>
</gene>
<dbReference type="InterPro" id="IPR003661">
    <property type="entry name" value="HisK_dim/P_dom"/>
</dbReference>
<evidence type="ECO:0000256" key="10">
    <source>
        <dbReference type="ARBA" id="ARBA00023170"/>
    </source>
</evidence>
<dbReference type="GO" id="GO:0005886">
    <property type="term" value="C:plasma membrane"/>
    <property type="evidence" value="ECO:0007669"/>
    <property type="project" value="UniProtKB-ARBA"/>
</dbReference>
<evidence type="ECO:0000256" key="2">
    <source>
        <dbReference type="ARBA" id="ARBA00006402"/>
    </source>
</evidence>
<evidence type="ECO:0000256" key="5">
    <source>
        <dbReference type="ARBA" id="ARBA00022553"/>
    </source>
</evidence>
<dbReference type="SUPFAM" id="SSF55874">
    <property type="entry name" value="ATPase domain of HSP90 chaperone/DNA topoisomerase II/histidine kinase"/>
    <property type="match status" value="1"/>
</dbReference>
<evidence type="ECO:0000313" key="14">
    <source>
        <dbReference type="EMBL" id="TQV66305.1"/>
    </source>
</evidence>
<dbReference type="Pfam" id="PF08446">
    <property type="entry name" value="PAS_2"/>
    <property type="match status" value="1"/>
</dbReference>
<dbReference type="InterPro" id="IPR013654">
    <property type="entry name" value="PAS_2"/>
</dbReference>
<feature type="coiled-coil region" evidence="11">
    <location>
        <begin position="512"/>
        <end position="564"/>
    </location>
</feature>
<keyword evidence="5" id="KW-0597">Phosphoprotein</keyword>
<dbReference type="InterPro" id="IPR003018">
    <property type="entry name" value="GAF"/>
</dbReference>
<comment type="similarity">
    <text evidence="2">In the N-terminal section; belongs to the phytochrome family.</text>
</comment>
<keyword evidence="4" id="KW-0600">Photoreceptor protein</keyword>
<dbReference type="EC" id="2.7.13.3" evidence="3"/>
<dbReference type="Gene3D" id="3.30.450.270">
    <property type="match status" value="1"/>
</dbReference>
<evidence type="ECO:0000256" key="9">
    <source>
        <dbReference type="ARBA" id="ARBA00022991"/>
    </source>
</evidence>
<dbReference type="GO" id="GO:0009584">
    <property type="term" value="P:detection of visible light"/>
    <property type="evidence" value="ECO:0007669"/>
    <property type="project" value="InterPro"/>
</dbReference>
<dbReference type="InterPro" id="IPR043150">
    <property type="entry name" value="Phytochrome_PHY_sf"/>
</dbReference>
<dbReference type="SUPFAM" id="SSF55781">
    <property type="entry name" value="GAF domain-like"/>
    <property type="match status" value="2"/>
</dbReference>
<dbReference type="FunFam" id="3.30.565.10:FF:000006">
    <property type="entry name" value="Sensor histidine kinase WalK"/>
    <property type="match status" value="1"/>
</dbReference>
<evidence type="ECO:0000256" key="11">
    <source>
        <dbReference type="SAM" id="Coils"/>
    </source>
</evidence>
<dbReference type="Proteomes" id="UP000319732">
    <property type="component" value="Unassembled WGS sequence"/>
</dbReference>
<evidence type="ECO:0000256" key="7">
    <source>
        <dbReference type="ARBA" id="ARBA00022679"/>
    </source>
</evidence>
<accession>A0A545SMW6</accession>
<evidence type="ECO:0000256" key="6">
    <source>
        <dbReference type="ARBA" id="ARBA00022606"/>
    </source>
</evidence>
<dbReference type="Pfam" id="PF02518">
    <property type="entry name" value="HATPase_c"/>
    <property type="match status" value="1"/>
</dbReference>
<dbReference type="GO" id="GO:0000156">
    <property type="term" value="F:phosphorelay response regulator activity"/>
    <property type="evidence" value="ECO:0007669"/>
    <property type="project" value="TreeGrafter"/>
</dbReference>
<dbReference type="GO" id="GO:0009881">
    <property type="term" value="F:photoreceptor activity"/>
    <property type="evidence" value="ECO:0007669"/>
    <property type="project" value="UniProtKB-KW"/>
</dbReference>
<dbReference type="GO" id="GO:0000155">
    <property type="term" value="F:phosphorelay sensor kinase activity"/>
    <property type="evidence" value="ECO:0007669"/>
    <property type="project" value="InterPro"/>
</dbReference>
<keyword evidence="8" id="KW-0418">Kinase</keyword>
<feature type="domain" description="Phytochrome chromophore attachment site" evidence="12">
    <location>
        <begin position="154"/>
        <end position="299"/>
    </location>
</feature>
<evidence type="ECO:0000259" key="13">
    <source>
        <dbReference type="PROSITE" id="PS50109"/>
    </source>
</evidence>
<evidence type="ECO:0000259" key="12">
    <source>
        <dbReference type="PROSITE" id="PS50046"/>
    </source>
</evidence>
<keyword evidence="15" id="KW-1185">Reference proteome</keyword>
<dbReference type="SUPFAM" id="SSF47384">
    <property type="entry name" value="Homodimeric domain of signal transducing histidine kinase"/>
    <property type="match status" value="1"/>
</dbReference>